<keyword evidence="1" id="KW-0732">Signal</keyword>
<name>A0AAW1PCV1_9CHLO</name>
<feature type="chain" id="PRO_5043889671" description="Phytocyanin domain-containing protein" evidence="1">
    <location>
        <begin position="22"/>
        <end position="184"/>
    </location>
</feature>
<dbReference type="SUPFAM" id="SSF49503">
    <property type="entry name" value="Cupredoxins"/>
    <property type="match status" value="1"/>
</dbReference>
<dbReference type="Proteomes" id="UP001489004">
    <property type="component" value="Unassembled WGS sequence"/>
</dbReference>
<proteinExistence type="predicted"/>
<evidence type="ECO:0000256" key="1">
    <source>
        <dbReference type="SAM" id="SignalP"/>
    </source>
</evidence>
<evidence type="ECO:0000313" key="3">
    <source>
        <dbReference type="Proteomes" id="UP001489004"/>
    </source>
</evidence>
<dbReference type="AlphaFoldDB" id="A0AAW1PCV1"/>
<feature type="signal peptide" evidence="1">
    <location>
        <begin position="1"/>
        <end position="21"/>
    </location>
</feature>
<dbReference type="Gene3D" id="2.60.40.420">
    <property type="entry name" value="Cupredoxins - blue copper proteins"/>
    <property type="match status" value="1"/>
</dbReference>
<comment type="caution">
    <text evidence="2">The sequence shown here is derived from an EMBL/GenBank/DDBJ whole genome shotgun (WGS) entry which is preliminary data.</text>
</comment>
<reference evidence="2 3" key="1">
    <citation type="journal article" date="2024" name="Nat. Commun.">
        <title>Phylogenomics reveals the evolutionary origins of lichenization in chlorophyte algae.</title>
        <authorList>
            <person name="Puginier C."/>
            <person name="Libourel C."/>
            <person name="Otte J."/>
            <person name="Skaloud P."/>
            <person name="Haon M."/>
            <person name="Grisel S."/>
            <person name="Petersen M."/>
            <person name="Berrin J.G."/>
            <person name="Delaux P.M."/>
            <person name="Dal Grande F."/>
            <person name="Keller J."/>
        </authorList>
    </citation>
    <scope>NUCLEOTIDE SEQUENCE [LARGE SCALE GENOMIC DNA]</scope>
    <source>
        <strain evidence="2 3">SAG 2043</strain>
    </source>
</reference>
<evidence type="ECO:0000313" key="2">
    <source>
        <dbReference type="EMBL" id="KAK9811241.1"/>
    </source>
</evidence>
<dbReference type="EMBL" id="JALJOR010000009">
    <property type="protein sequence ID" value="KAK9811241.1"/>
    <property type="molecule type" value="Genomic_DNA"/>
</dbReference>
<organism evidence="2 3">
    <name type="scientific">[Myrmecia] bisecta</name>
    <dbReference type="NCBI Taxonomy" id="41462"/>
    <lineage>
        <taxon>Eukaryota</taxon>
        <taxon>Viridiplantae</taxon>
        <taxon>Chlorophyta</taxon>
        <taxon>core chlorophytes</taxon>
        <taxon>Trebouxiophyceae</taxon>
        <taxon>Trebouxiales</taxon>
        <taxon>Trebouxiaceae</taxon>
        <taxon>Myrmecia</taxon>
    </lineage>
</organism>
<accession>A0AAW1PCV1</accession>
<protein>
    <recommendedName>
        <fullName evidence="4">Phytocyanin domain-containing protein</fullName>
    </recommendedName>
</protein>
<keyword evidence="3" id="KW-1185">Reference proteome</keyword>
<evidence type="ECO:0008006" key="4">
    <source>
        <dbReference type="Google" id="ProtNLM"/>
    </source>
</evidence>
<gene>
    <name evidence="2" type="ORF">WJX72_000459</name>
</gene>
<sequence>MKGSAFAACALAFAVLQMVGAADNSIIWRITSYETLTVGCGDTLTFEWTSFHDIYLVPDTTCPASFENTPGVTKLADPSSSGKYTHTFSAAGNVNFACSVPGHCPPMLLPVKVTGSCPGTSAGAESTNTAAGAATGAVSSPAPIAEAPIAFGPAPAPAPVLAPGLAPAPDAELVQPVLGRRALF</sequence>
<dbReference type="InterPro" id="IPR008972">
    <property type="entry name" value="Cupredoxin"/>
</dbReference>